<dbReference type="RefSeq" id="WP_318354534.1">
    <property type="nucleotide sequence ID" value="NZ_JAWQEV010000005.1"/>
</dbReference>
<feature type="region of interest" description="Disordered" evidence="1">
    <location>
        <begin position="16"/>
        <end position="39"/>
    </location>
</feature>
<organism evidence="2 3">
    <name type="scientific">Microbacterium arthrosphaerae</name>
    <dbReference type="NCBI Taxonomy" id="792652"/>
    <lineage>
        <taxon>Bacteria</taxon>
        <taxon>Bacillati</taxon>
        <taxon>Actinomycetota</taxon>
        <taxon>Actinomycetes</taxon>
        <taxon>Micrococcales</taxon>
        <taxon>Microbacteriaceae</taxon>
        <taxon>Microbacterium</taxon>
    </lineage>
</organism>
<sequence>MREHIETLIVALGDAMRGTPTASAPAEPRRRRPRRARATYVPVRRDLATARFAH</sequence>
<proteinExistence type="predicted"/>
<accession>A0ABU4H3Y4</accession>
<comment type="caution">
    <text evidence="2">The sequence shown here is derived from an EMBL/GenBank/DDBJ whole genome shotgun (WGS) entry which is preliminary data.</text>
</comment>
<protein>
    <submittedName>
        <fullName evidence="2">Uncharacterized protein</fullName>
    </submittedName>
</protein>
<dbReference type="EMBL" id="JAWQEV010000005">
    <property type="protein sequence ID" value="MDW4574031.1"/>
    <property type="molecule type" value="Genomic_DNA"/>
</dbReference>
<dbReference type="Proteomes" id="UP001283109">
    <property type="component" value="Unassembled WGS sequence"/>
</dbReference>
<keyword evidence="3" id="KW-1185">Reference proteome</keyword>
<reference evidence="2 3" key="1">
    <citation type="submission" date="2023-11" db="EMBL/GenBank/DDBJ databases">
        <title>Draft genome sequence of Microbacterium arthrosphaerae JCM 30492.</title>
        <authorList>
            <person name="Zhang G."/>
            <person name="Ding Y."/>
        </authorList>
    </citation>
    <scope>NUCLEOTIDE SEQUENCE [LARGE SCALE GENOMIC DNA]</scope>
    <source>
        <strain evidence="2 3">JCM 30492</strain>
    </source>
</reference>
<evidence type="ECO:0000313" key="3">
    <source>
        <dbReference type="Proteomes" id="UP001283109"/>
    </source>
</evidence>
<name>A0ABU4H3Y4_9MICO</name>
<evidence type="ECO:0000256" key="1">
    <source>
        <dbReference type="SAM" id="MobiDB-lite"/>
    </source>
</evidence>
<evidence type="ECO:0000313" key="2">
    <source>
        <dbReference type="EMBL" id="MDW4574031.1"/>
    </source>
</evidence>
<gene>
    <name evidence="2" type="ORF">R8Z58_14720</name>
</gene>